<feature type="transmembrane region" description="Helical" evidence="8">
    <location>
        <begin position="80"/>
        <end position="99"/>
    </location>
</feature>
<comment type="caution">
    <text evidence="9">The sequence shown here is derived from an EMBL/GenBank/DDBJ whole genome shotgun (WGS) entry which is preliminary data.</text>
</comment>
<dbReference type="PANTHER" id="PTHR30472:SF25">
    <property type="entry name" value="ABC TRANSPORTER PERMEASE PROTEIN MJ0876-RELATED"/>
    <property type="match status" value="1"/>
</dbReference>
<keyword evidence="4" id="KW-1003">Cell membrane</keyword>
<feature type="transmembrane region" description="Helical" evidence="8">
    <location>
        <begin position="268"/>
        <end position="290"/>
    </location>
</feature>
<protein>
    <submittedName>
        <fullName evidence="9">Iron complex transport system permease protein</fullName>
    </submittedName>
</protein>
<evidence type="ECO:0000256" key="8">
    <source>
        <dbReference type="SAM" id="Phobius"/>
    </source>
</evidence>
<organism evidence="9 10">
    <name type="scientific">Candidatus Fervidibacter sacchari</name>
    <dbReference type="NCBI Taxonomy" id="1448929"/>
    <lineage>
        <taxon>Bacteria</taxon>
        <taxon>Candidatus Fervidibacterota</taxon>
        <taxon>Candidatus Fervidibacter</taxon>
    </lineage>
</organism>
<dbReference type="PANTHER" id="PTHR30472">
    <property type="entry name" value="FERRIC ENTEROBACTIN TRANSPORT SYSTEM PERMEASE PROTEIN"/>
    <property type="match status" value="1"/>
</dbReference>
<proteinExistence type="inferred from homology"/>
<evidence type="ECO:0000256" key="7">
    <source>
        <dbReference type="ARBA" id="ARBA00023136"/>
    </source>
</evidence>
<dbReference type="Proteomes" id="UP001204798">
    <property type="component" value="Unassembled WGS sequence"/>
</dbReference>
<dbReference type="InterPro" id="IPR037294">
    <property type="entry name" value="ABC_BtuC-like"/>
</dbReference>
<feature type="transmembrane region" description="Helical" evidence="8">
    <location>
        <begin position="136"/>
        <end position="156"/>
    </location>
</feature>
<name>A0ABT2EUZ2_9BACT</name>
<dbReference type="Pfam" id="PF01032">
    <property type="entry name" value="FecCD"/>
    <property type="match status" value="1"/>
</dbReference>
<comment type="subcellular location">
    <subcellularLocation>
        <location evidence="1">Cell membrane</location>
        <topology evidence="1">Multi-pass membrane protein</topology>
    </subcellularLocation>
</comment>
<dbReference type="CDD" id="cd06550">
    <property type="entry name" value="TM_ABC_iron-siderophores_like"/>
    <property type="match status" value="1"/>
</dbReference>
<keyword evidence="3" id="KW-0813">Transport</keyword>
<evidence type="ECO:0000256" key="3">
    <source>
        <dbReference type="ARBA" id="ARBA00022448"/>
    </source>
</evidence>
<evidence type="ECO:0000256" key="6">
    <source>
        <dbReference type="ARBA" id="ARBA00022989"/>
    </source>
</evidence>
<evidence type="ECO:0000313" key="9">
    <source>
        <dbReference type="EMBL" id="MCS3921266.1"/>
    </source>
</evidence>
<dbReference type="InterPro" id="IPR000522">
    <property type="entry name" value="ABC_transptr_permease_BtuC"/>
</dbReference>
<dbReference type="SUPFAM" id="SSF81345">
    <property type="entry name" value="ABC transporter involved in vitamin B12 uptake, BtuC"/>
    <property type="match status" value="1"/>
</dbReference>
<keyword evidence="5 8" id="KW-0812">Transmembrane</keyword>
<sequence length="322" mass="34411">MVTLTAKGLKFQRWQVLLASATLLGVTAFAASFIGAASLTPEQIFALRLPRILLAILVGASLASSGTCLQALFRNPLADPFILGISAGGALGAASALLFGAPSFAIPFAAFLAALGTSWLVYWLGRVNGVVRMDTLLLAGVAVNAFLSSVLTLLLYLNAHRLLVSAVYFWLMGGFQMATWREVWMMLPYALLGLLLPIYHARALNALLFGEEWAHYAGVEVEFVKRWLLAAAALSCGAAVSVSGIIGFVGLMAPHLVRLLLGPHHRTLVPGAALFGAWLLLCCDTVSRTIVRPAELPVGIFTAFLGVPFFLFLLRQAKKVFG</sequence>
<dbReference type="EMBL" id="JANUCP010000012">
    <property type="protein sequence ID" value="MCS3921266.1"/>
    <property type="molecule type" value="Genomic_DNA"/>
</dbReference>
<feature type="transmembrane region" description="Helical" evidence="8">
    <location>
        <begin position="52"/>
        <end position="73"/>
    </location>
</feature>
<gene>
    <name evidence="9" type="ORF">M2350_003715</name>
</gene>
<evidence type="ECO:0000256" key="1">
    <source>
        <dbReference type="ARBA" id="ARBA00004651"/>
    </source>
</evidence>
<feature type="transmembrane region" description="Helical" evidence="8">
    <location>
        <begin position="187"/>
        <end position="208"/>
    </location>
</feature>
<reference evidence="9 10" key="1">
    <citation type="submission" date="2022-08" db="EMBL/GenBank/DDBJ databases">
        <title>Bacterial and archaeal communities from various locations to study Microbial Dark Matter (Phase II).</title>
        <authorList>
            <person name="Stepanauskas R."/>
        </authorList>
    </citation>
    <scope>NUCLEOTIDE SEQUENCE [LARGE SCALE GENOMIC DNA]</scope>
    <source>
        <strain evidence="9 10">PD1</strain>
    </source>
</reference>
<keyword evidence="10" id="KW-1185">Reference proteome</keyword>
<feature type="transmembrane region" description="Helical" evidence="8">
    <location>
        <begin position="296"/>
        <end position="314"/>
    </location>
</feature>
<dbReference type="RefSeq" id="WP_259102312.1">
    <property type="nucleotide sequence ID" value="NZ_CP130454.1"/>
</dbReference>
<evidence type="ECO:0000256" key="5">
    <source>
        <dbReference type="ARBA" id="ARBA00022692"/>
    </source>
</evidence>
<evidence type="ECO:0000313" key="10">
    <source>
        <dbReference type="Proteomes" id="UP001204798"/>
    </source>
</evidence>
<keyword evidence="7 8" id="KW-0472">Membrane</keyword>
<dbReference type="Gene3D" id="1.10.3470.10">
    <property type="entry name" value="ABC transporter involved in vitamin B12 uptake, BtuC"/>
    <property type="match status" value="1"/>
</dbReference>
<feature type="transmembrane region" description="Helical" evidence="8">
    <location>
        <begin position="105"/>
        <end position="124"/>
    </location>
</feature>
<evidence type="ECO:0000256" key="2">
    <source>
        <dbReference type="ARBA" id="ARBA00007935"/>
    </source>
</evidence>
<accession>A0ABT2EUZ2</accession>
<keyword evidence="6 8" id="KW-1133">Transmembrane helix</keyword>
<evidence type="ECO:0000256" key="4">
    <source>
        <dbReference type="ARBA" id="ARBA00022475"/>
    </source>
</evidence>
<feature type="transmembrane region" description="Helical" evidence="8">
    <location>
        <begin position="228"/>
        <end position="256"/>
    </location>
</feature>
<comment type="similarity">
    <text evidence="2">Belongs to the binding-protein-dependent transport system permease family. FecCD subfamily.</text>
</comment>